<dbReference type="PANTHER" id="PTHR46233">
    <property type="entry name" value="HYDROXYACYLGLUTATHIONE HYDROLASE GLOC"/>
    <property type="match status" value="1"/>
</dbReference>
<evidence type="ECO:0000256" key="3">
    <source>
        <dbReference type="ARBA" id="ARBA00022801"/>
    </source>
</evidence>
<evidence type="ECO:0000259" key="5">
    <source>
        <dbReference type="SMART" id="SM00849"/>
    </source>
</evidence>
<dbReference type="SUPFAM" id="SSF56281">
    <property type="entry name" value="Metallo-hydrolase/oxidoreductase"/>
    <property type="match status" value="1"/>
</dbReference>
<evidence type="ECO:0000313" key="6">
    <source>
        <dbReference type="EMBL" id="PKG25721.1"/>
    </source>
</evidence>
<dbReference type="InterPro" id="IPR051453">
    <property type="entry name" value="MBL_Glyoxalase_II"/>
</dbReference>
<feature type="domain" description="Metallo-beta-lactamase" evidence="5">
    <location>
        <begin position="12"/>
        <end position="192"/>
    </location>
</feature>
<evidence type="ECO:0000256" key="4">
    <source>
        <dbReference type="ARBA" id="ARBA00022833"/>
    </source>
</evidence>
<dbReference type="PANTHER" id="PTHR46233:SF3">
    <property type="entry name" value="HYDROXYACYLGLUTATHIONE HYDROLASE GLOC"/>
    <property type="match status" value="1"/>
</dbReference>
<keyword evidence="3" id="KW-0378">Hydrolase</keyword>
<keyword evidence="7" id="KW-1185">Reference proteome</keyword>
<dbReference type="InterPro" id="IPR036866">
    <property type="entry name" value="RibonucZ/Hydroxyglut_hydro"/>
</dbReference>
<comment type="cofactor">
    <cofactor evidence="1">
        <name>Zn(2+)</name>
        <dbReference type="ChEBI" id="CHEBI:29105"/>
    </cofactor>
</comment>
<keyword evidence="2" id="KW-0479">Metal-binding</keyword>
<protein>
    <recommendedName>
        <fullName evidence="5">Metallo-beta-lactamase domain-containing protein</fullName>
    </recommendedName>
</protein>
<organism evidence="6 7">
    <name type="scientific">Niallia nealsonii</name>
    <dbReference type="NCBI Taxonomy" id="115979"/>
    <lineage>
        <taxon>Bacteria</taxon>
        <taxon>Bacillati</taxon>
        <taxon>Bacillota</taxon>
        <taxon>Bacilli</taxon>
        <taxon>Bacillales</taxon>
        <taxon>Bacillaceae</taxon>
        <taxon>Niallia</taxon>
    </lineage>
</organism>
<dbReference type="CDD" id="cd06262">
    <property type="entry name" value="metallo-hydrolase-like_MBL-fold"/>
    <property type="match status" value="1"/>
</dbReference>
<dbReference type="Proteomes" id="UP000233375">
    <property type="component" value="Unassembled WGS sequence"/>
</dbReference>
<sequence>MEYKQIPLGPIQTNCYLVWNEEKNCLVIDPGANGKKLMAIIAELELTPTAILLTHGHFDHIGAVEDIRIHYSIPVYIHEKEDNWLIDPALNGSTQFRLPTPIVAKPAEYYLDENPSMTVGDFTFEVFETPGHSPGSVTFYFKKEGMAFVGDALFYESIGRTDLTGGNQRTLLNSIHDKLLTLPEDTIILSGHGKSTTIGHEMDNNPFINGF</sequence>
<name>A0A2N0Z892_9BACI</name>
<dbReference type="InterPro" id="IPR001279">
    <property type="entry name" value="Metallo-B-lactamas"/>
</dbReference>
<comment type="caution">
    <text evidence="6">The sequence shown here is derived from an EMBL/GenBank/DDBJ whole genome shotgun (WGS) entry which is preliminary data.</text>
</comment>
<accession>A0A2N0Z892</accession>
<dbReference type="RefSeq" id="WP_101175000.1">
    <property type="nucleotide sequence ID" value="NZ_PISE01000001.1"/>
</dbReference>
<dbReference type="Pfam" id="PF00753">
    <property type="entry name" value="Lactamase_B"/>
    <property type="match status" value="1"/>
</dbReference>
<keyword evidence="4" id="KW-0862">Zinc</keyword>
<dbReference type="GO" id="GO:0016787">
    <property type="term" value="F:hydrolase activity"/>
    <property type="evidence" value="ECO:0007669"/>
    <property type="project" value="UniProtKB-KW"/>
</dbReference>
<dbReference type="OrthoDB" id="9802248at2"/>
<dbReference type="Gene3D" id="3.60.15.10">
    <property type="entry name" value="Ribonuclease Z/Hydroxyacylglutathione hydrolase-like"/>
    <property type="match status" value="1"/>
</dbReference>
<evidence type="ECO:0000313" key="7">
    <source>
        <dbReference type="Proteomes" id="UP000233375"/>
    </source>
</evidence>
<dbReference type="AlphaFoldDB" id="A0A2N0Z892"/>
<proteinExistence type="predicted"/>
<dbReference type="SMART" id="SM00849">
    <property type="entry name" value="Lactamase_B"/>
    <property type="match status" value="1"/>
</dbReference>
<reference evidence="6 7" key="1">
    <citation type="journal article" date="2003" name="Int. J. Syst. Evol. Microbiol.">
        <title>Bacillus nealsonii sp. nov., isolated from a spacecraft-assembly facility, whose spores are gamma-radiation resistant.</title>
        <authorList>
            <person name="Venkateswaran K."/>
            <person name="Kempf M."/>
            <person name="Chen F."/>
            <person name="Satomi M."/>
            <person name="Nicholson W."/>
            <person name="Kern R."/>
        </authorList>
    </citation>
    <scope>NUCLEOTIDE SEQUENCE [LARGE SCALE GENOMIC DNA]</scope>
    <source>
        <strain evidence="6 7">FO-92</strain>
    </source>
</reference>
<dbReference type="GO" id="GO:0046872">
    <property type="term" value="F:metal ion binding"/>
    <property type="evidence" value="ECO:0007669"/>
    <property type="project" value="UniProtKB-KW"/>
</dbReference>
<dbReference type="EMBL" id="PISE01000001">
    <property type="protein sequence ID" value="PKG25721.1"/>
    <property type="molecule type" value="Genomic_DNA"/>
</dbReference>
<evidence type="ECO:0000256" key="2">
    <source>
        <dbReference type="ARBA" id="ARBA00022723"/>
    </source>
</evidence>
<gene>
    <name evidence="6" type="ORF">CWS01_00385</name>
</gene>
<evidence type="ECO:0000256" key="1">
    <source>
        <dbReference type="ARBA" id="ARBA00001947"/>
    </source>
</evidence>